<dbReference type="InterPro" id="IPR051534">
    <property type="entry name" value="CBASS_pafABC_assoc_protein"/>
</dbReference>
<organism evidence="3 4">
    <name type="scientific">Priestia iocasae</name>
    <dbReference type="NCBI Taxonomy" id="2291674"/>
    <lineage>
        <taxon>Bacteria</taxon>
        <taxon>Bacillati</taxon>
        <taxon>Bacillota</taxon>
        <taxon>Bacilli</taxon>
        <taxon>Bacillales</taxon>
        <taxon>Bacillaceae</taxon>
        <taxon>Priestia</taxon>
    </lineage>
</organism>
<evidence type="ECO:0000313" key="4">
    <source>
        <dbReference type="Proteomes" id="UP000809829"/>
    </source>
</evidence>
<feature type="domain" description="WCX" evidence="2">
    <location>
        <begin position="245"/>
        <end position="317"/>
    </location>
</feature>
<proteinExistence type="predicted"/>
<sequence>MSLSQNQTYRVLSMYDRLSKGHALTKKGEADSFQVGEKTIQRDFESIRAFLETAKTNEYLEYDRKDKIYKLEVGDEHYLRNEEIFTLAKILIESRAFPKADMDRLIDKLTNLAQPANQDFIKKLMLNEKHLYVDLQHKKSLFSLLWELAQAVHTKRVINVCYKREHDQESSERTLKPVGLLFSDYYFYLIAYQTKHELEFPTIYRVDRMTACHVTDEHFQAPYHNRFQEGEFRKRIQFMHAGELMTIRFRFTGPSPQAVLDRLPTARIIEEGESGMVFEAEVFGRGIKMWLLSQGEYVEVLGPQVLRDEMRRSVMDMVKNY</sequence>
<feature type="domain" description="WYL" evidence="1">
    <location>
        <begin position="146"/>
        <end position="213"/>
    </location>
</feature>
<dbReference type="PROSITE" id="PS52050">
    <property type="entry name" value="WYL"/>
    <property type="match status" value="1"/>
</dbReference>
<protein>
    <submittedName>
        <fullName evidence="3">DNA-binding transcriptional regulator YafY</fullName>
    </submittedName>
</protein>
<dbReference type="RefSeq" id="WP_205186314.1">
    <property type="nucleotide sequence ID" value="NZ_JAFBFC010000003.1"/>
</dbReference>
<dbReference type="InterPro" id="IPR026881">
    <property type="entry name" value="WYL_dom"/>
</dbReference>
<name>A0ABS2QVE7_9BACI</name>
<reference evidence="3 4" key="1">
    <citation type="submission" date="2021-01" db="EMBL/GenBank/DDBJ databases">
        <title>Genomic Encyclopedia of Type Strains, Phase IV (KMG-IV): sequencing the most valuable type-strain genomes for metagenomic binning, comparative biology and taxonomic classification.</title>
        <authorList>
            <person name="Goeker M."/>
        </authorList>
    </citation>
    <scope>NUCLEOTIDE SEQUENCE [LARGE SCALE GENOMIC DNA]</scope>
    <source>
        <strain evidence="3 4">DSM 104297</strain>
    </source>
</reference>
<accession>A0ABS2QVE7</accession>
<evidence type="ECO:0000259" key="2">
    <source>
        <dbReference type="Pfam" id="PF25583"/>
    </source>
</evidence>
<dbReference type="GO" id="GO:0003677">
    <property type="term" value="F:DNA binding"/>
    <property type="evidence" value="ECO:0007669"/>
    <property type="project" value="UniProtKB-KW"/>
</dbReference>
<dbReference type="Pfam" id="PF25583">
    <property type="entry name" value="WCX"/>
    <property type="match status" value="1"/>
</dbReference>
<evidence type="ECO:0000259" key="1">
    <source>
        <dbReference type="Pfam" id="PF13280"/>
    </source>
</evidence>
<dbReference type="PANTHER" id="PTHR34580">
    <property type="match status" value="1"/>
</dbReference>
<evidence type="ECO:0000313" key="3">
    <source>
        <dbReference type="EMBL" id="MBM7702912.1"/>
    </source>
</evidence>
<dbReference type="PANTHER" id="PTHR34580:SF1">
    <property type="entry name" value="PROTEIN PAFC"/>
    <property type="match status" value="1"/>
</dbReference>
<keyword evidence="4" id="KW-1185">Reference proteome</keyword>
<comment type="caution">
    <text evidence="3">The sequence shown here is derived from an EMBL/GenBank/DDBJ whole genome shotgun (WGS) entry which is preliminary data.</text>
</comment>
<dbReference type="Proteomes" id="UP000809829">
    <property type="component" value="Unassembled WGS sequence"/>
</dbReference>
<dbReference type="Pfam" id="PF13280">
    <property type="entry name" value="WYL"/>
    <property type="match status" value="1"/>
</dbReference>
<dbReference type="EMBL" id="JAFBFC010000003">
    <property type="protein sequence ID" value="MBM7702912.1"/>
    <property type="molecule type" value="Genomic_DNA"/>
</dbReference>
<dbReference type="InterPro" id="IPR057727">
    <property type="entry name" value="WCX_dom"/>
</dbReference>
<gene>
    <name evidence="3" type="ORF">JOC83_001759</name>
</gene>
<keyword evidence="3" id="KW-0238">DNA-binding</keyword>